<dbReference type="InterPro" id="IPR036291">
    <property type="entry name" value="NAD(P)-bd_dom_sf"/>
</dbReference>
<evidence type="ECO:0000313" key="4">
    <source>
        <dbReference type="EMBL" id="MCP2168521.1"/>
    </source>
</evidence>
<feature type="domain" description="Enoyl reductase (ER)" evidence="3">
    <location>
        <begin position="16"/>
        <end position="324"/>
    </location>
</feature>
<keyword evidence="1" id="KW-0521">NADP</keyword>
<sequence>MQTITRTRVARAVRPGGPDVIELSVVDLSPPGPGEALVRVEAVGLNHADTLIRSGDYAVTMPFPLDVGVEAAGTVVATGPEVVLPPGTRVAGTGWLGACADFVTVPAERLVPVPSELDTEAAACVAHAAAAAGALTRVWPVAGRTAAVWGAAGAVGRLLVPLLTALGAEVVGIASGDRVAVPRALGAAHVVDRSAGRVAEDVRAATGGRGVDVVFDPVASATFRTSLAMLAPRGCLVNYGQLDGPISGADFAELYRAGGVFVTKFNAGAYVSGYDDVRGLIAAGLDLAATRPGVVSPVAGRFGLDEVAAAYRALEAGAPGKVLVLPTRGGR</sequence>
<dbReference type="PANTHER" id="PTHR48106">
    <property type="entry name" value="QUINONE OXIDOREDUCTASE PIG3-RELATED"/>
    <property type="match status" value="1"/>
</dbReference>
<evidence type="ECO:0000259" key="3">
    <source>
        <dbReference type="SMART" id="SM00829"/>
    </source>
</evidence>
<dbReference type="PANTHER" id="PTHR48106:SF13">
    <property type="entry name" value="QUINONE OXIDOREDUCTASE-RELATED"/>
    <property type="match status" value="1"/>
</dbReference>
<gene>
    <name evidence="4" type="ORF">LX83_005399</name>
</gene>
<dbReference type="SUPFAM" id="SSF51735">
    <property type="entry name" value="NAD(P)-binding Rossmann-fold domains"/>
    <property type="match status" value="1"/>
</dbReference>
<dbReference type="Gene3D" id="3.40.50.720">
    <property type="entry name" value="NAD(P)-binding Rossmann-like Domain"/>
    <property type="match status" value="1"/>
</dbReference>
<dbReference type="Proteomes" id="UP001206128">
    <property type="component" value="Unassembled WGS sequence"/>
</dbReference>
<dbReference type="InterPro" id="IPR013154">
    <property type="entry name" value="ADH-like_N"/>
</dbReference>
<evidence type="ECO:0000256" key="2">
    <source>
        <dbReference type="ARBA" id="ARBA00023002"/>
    </source>
</evidence>
<dbReference type="InterPro" id="IPR011032">
    <property type="entry name" value="GroES-like_sf"/>
</dbReference>
<dbReference type="SUPFAM" id="SSF50129">
    <property type="entry name" value="GroES-like"/>
    <property type="match status" value="1"/>
</dbReference>
<keyword evidence="2" id="KW-0560">Oxidoreductase</keyword>
<dbReference type="GO" id="GO:0003960">
    <property type="term" value="F:quinone reductase (NADPH) activity"/>
    <property type="evidence" value="ECO:0007669"/>
    <property type="project" value="TreeGrafter"/>
</dbReference>
<keyword evidence="5" id="KW-1185">Reference proteome</keyword>
<proteinExistence type="predicted"/>
<dbReference type="SMART" id="SM00829">
    <property type="entry name" value="PKS_ER"/>
    <property type="match status" value="1"/>
</dbReference>
<dbReference type="Pfam" id="PF00107">
    <property type="entry name" value="ADH_zinc_N"/>
    <property type="match status" value="1"/>
</dbReference>
<evidence type="ECO:0000256" key="1">
    <source>
        <dbReference type="ARBA" id="ARBA00022857"/>
    </source>
</evidence>
<dbReference type="Pfam" id="PF08240">
    <property type="entry name" value="ADH_N"/>
    <property type="match status" value="1"/>
</dbReference>
<dbReference type="RefSeq" id="WP_253776455.1">
    <property type="nucleotide sequence ID" value="NZ_JAMTCK010000014.1"/>
</dbReference>
<dbReference type="Gene3D" id="3.90.180.10">
    <property type="entry name" value="Medium-chain alcohol dehydrogenases, catalytic domain"/>
    <property type="match status" value="1"/>
</dbReference>
<evidence type="ECO:0000313" key="5">
    <source>
        <dbReference type="Proteomes" id="UP001206128"/>
    </source>
</evidence>
<protein>
    <submittedName>
        <fullName evidence="4">NADPH2:quinone reductase</fullName>
    </submittedName>
</protein>
<dbReference type="AlphaFoldDB" id="A0AAE3GHY3"/>
<reference evidence="4" key="1">
    <citation type="submission" date="2022-06" db="EMBL/GenBank/DDBJ databases">
        <title>Genomic Encyclopedia of Archaeal and Bacterial Type Strains, Phase II (KMG-II): from individual species to whole genera.</title>
        <authorList>
            <person name="Goeker M."/>
        </authorList>
    </citation>
    <scope>NUCLEOTIDE SEQUENCE</scope>
    <source>
        <strain evidence="4">DSM 43935</strain>
    </source>
</reference>
<dbReference type="GO" id="GO:0035925">
    <property type="term" value="F:mRNA 3'-UTR AU-rich region binding"/>
    <property type="evidence" value="ECO:0007669"/>
    <property type="project" value="TreeGrafter"/>
</dbReference>
<accession>A0AAE3GHY3</accession>
<dbReference type="InterPro" id="IPR013149">
    <property type="entry name" value="ADH-like_C"/>
</dbReference>
<dbReference type="GO" id="GO:0070402">
    <property type="term" value="F:NADPH binding"/>
    <property type="evidence" value="ECO:0007669"/>
    <property type="project" value="TreeGrafter"/>
</dbReference>
<organism evidence="4 5">
    <name type="scientific">Goodfellowiella coeruleoviolacea</name>
    <dbReference type="NCBI Taxonomy" id="334858"/>
    <lineage>
        <taxon>Bacteria</taxon>
        <taxon>Bacillati</taxon>
        <taxon>Actinomycetota</taxon>
        <taxon>Actinomycetes</taxon>
        <taxon>Pseudonocardiales</taxon>
        <taxon>Pseudonocardiaceae</taxon>
        <taxon>Goodfellowiella</taxon>
    </lineage>
</organism>
<dbReference type="EMBL" id="JAMTCK010000014">
    <property type="protein sequence ID" value="MCP2168521.1"/>
    <property type="molecule type" value="Genomic_DNA"/>
</dbReference>
<name>A0AAE3GHY3_9PSEU</name>
<dbReference type="GO" id="GO:0005829">
    <property type="term" value="C:cytosol"/>
    <property type="evidence" value="ECO:0007669"/>
    <property type="project" value="TreeGrafter"/>
</dbReference>
<comment type="caution">
    <text evidence="4">The sequence shown here is derived from an EMBL/GenBank/DDBJ whole genome shotgun (WGS) entry which is preliminary data.</text>
</comment>
<dbReference type="InterPro" id="IPR020843">
    <property type="entry name" value="ER"/>
</dbReference>